<gene>
    <name evidence="1" type="primary">Cni-sna-1</name>
    <name evidence="1" type="synonym">Cnig_chr_V.g19907</name>
    <name evidence="1" type="ORF">B9Z55_019907</name>
</gene>
<comment type="caution">
    <text evidence="1">The sequence shown here is derived from an EMBL/GenBank/DDBJ whole genome shotgun (WGS) entry which is preliminary data.</text>
</comment>
<dbReference type="OrthoDB" id="5793875at2759"/>
<keyword evidence="2" id="KW-1185">Reference proteome</keyword>
<proteinExistence type="predicted"/>
<dbReference type="Proteomes" id="UP000230233">
    <property type="component" value="Chromosome V"/>
</dbReference>
<protein>
    <submittedName>
        <fullName evidence="1">Uncharacterized protein</fullName>
    </submittedName>
</protein>
<name>A0A2G5TKD2_9PELO</name>
<accession>A0A2G5TKD2</accession>
<dbReference type="STRING" id="1611254.A0A2G5TKD2"/>
<dbReference type="AlphaFoldDB" id="A0A2G5TKD2"/>
<reference evidence="2" key="1">
    <citation type="submission" date="2017-10" db="EMBL/GenBank/DDBJ databases">
        <title>Rapid genome shrinkage in a self-fertile nematode reveals novel sperm competition proteins.</title>
        <authorList>
            <person name="Yin D."/>
            <person name="Schwarz E.M."/>
            <person name="Thomas C.G."/>
            <person name="Felde R.L."/>
            <person name="Korf I.F."/>
            <person name="Cutter A.D."/>
            <person name="Schartner C.M."/>
            <person name="Ralston E.J."/>
            <person name="Meyer B.J."/>
            <person name="Haag E.S."/>
        </authorList>
    </citation>
    <scope>NUCLEOTIDE SEQUENCE [LARGE SCALE GENOMIC DNA]</scope>
    <source>
        <strain evidence="2">JU1422</strain>
    </source>
</reference>
<dbReference type="EMBL" id="PDUG01000005">
    <property type="protein sequence ID" value="PIC27744.1"/>
    <property type="molecule type" value="Genomic_DNA"/>
</dbReference>
<sequence length="187" mass="20903">MADKKDYAAIVELEKQIADNASNFQKWKNANALQRGSVEYNDGVTRFTDWDRDLRARLAAHQGINVESGPKSIDAVLDELLDKVDLTGFAQAIQIANTADPTFYPSLNQGFLNFKMKPAKPVFQMTRPQYYPAFASSPYAYAAPQVAPPTVPVFRTIPSNIITLQRPVSPVRDYQKKTGAPFRDFSV</sequence>
<evidence type="ECO:0000313" key="1">
    <source>
        <dbReference type="EMBL" id="PIC27744.1"/>
    </source>
</evidence>
<organism evidence="1 2">
    <name type="scientific">Caenorhabditis nigoni</name>
    <dbReference type="NCBI Taxonomy" id="1611254"/>
    <lineage>
        <taxon>Eukaryota</taxon>
        <taxon>Metazoa</taxon>
        <taxon>Ecdysozoa</taxon>
        <taxon>Nematoda</taxon>
        <taxon>Chromadorea</taxon>
        <taxon>Rhabditida</taxon>
        <taxon>Rhabditina</taxon>
        <taxon>Rhabditomorpha</taxon>
        <taxon>Rhabditoidea</taxon>
        <taxon>Rhabditidae</taxon>
        <taxon>Peloderinae</taxon>
        <taxon>Caenorhabditis</taxon>
    </lineage>
</organism>
<evidence type="ECO:0000313" key="2">
    <source>
        <dbReference type="Proteomes" id="UP000230233"/>
    </source>
</evidence>